<dbReference type="SUPFAM" id="SSF52317">
    <property type="entry name" value="Class I glutamine amidotransferase-like"/>
    <property type="match status" value="1"/>
</dbReference>
<dbReference type="STRING" id="1160509.A0A3N4ICY7"/>
<evidence type="ECO:0000256" key="4">
    <source>
        <dbReference type="ARBA" id="ARBA00038493"/>
    </source>
</evidence>
<keyword evidence="8" id="KW-1185">Reference proteome</keyword>
<dbReference type="Proteomes" id="UP000275078">
    <property type="component" value="Unassembled WGS sequence"/>
</dbReference>
<dbReference type="InterPro" id="IPR002818">
    <property type="entry name" value="DJ-1/PfpI"/>
</dbReference>
<dbReference type="GO" id="GO:0019172">
    <property type="term" value="F:glyoxalase III activity"/>
    <property type="evidence" value="ECO:0007669"/>
    <property type="project" value="UniProtKB-EC"/>
</dbReference>
<dbReference type="InterPro" id="IPR029062">
    <property type="entry name" value="Class_I_gatase-like"/>
</dbReference>
<evidence type="ECO:0000259" key="6">
    <source>
        <dbReference type="Pfam" id="PF01965"/>
    </source>
</evidence>
<sequence length="242" mass="25996">MTTSTLPRKVLIAVTSAHAPMYPGGEETGLFITEALHPFLVWQKAGFEIDFASEEGTYVPDHLSLSEDYLKGDDKKIWEDKNSDFRKRLDSLKKASDLNADEYGVFFAAGGHATLIDFPKAKGLQSVASKIWSKGGIVSAVCHGPAILPGIIDQSTGKPVISGKKVTGFMTKGEEELGALDTIKKWNAATVESAAAGVGAEYIKPEGPWAEFTVTDGRLVTGVNPQSAHKTGIEVLNVFEKL</sequence>
<dbReference type="PANTHER" id="PTHR48094">
    <property type="entry name" value="PROTEIN/NUCLEIC ACID DEGLYCASE DJ-1-RELATED"/>
    <property type="match status" value="1"/>
</dbReference>
<accession>A0A3N4ICY7</accession>
<dbReference type="FunFam" id="3.40.50.880:FF:000051">
    <property type="entry name" value="Glutathione-independent glyoxalase HSP31"/>
    <property type="match status" value="1"/>
</dbReference>
<dbReference type="EMBL" id="ML119661">
    <property type="protein sequence ID" value="RPA83983.1"/>
    <property type="molecule type" value="Genomic_DNA"/>
</dbReference>
<dbReference type="EC" id="4.2.1.130" evidence="1"/>
<dbReference type="Gene3D" id="3.40.50.880">
    <property type="match status" value="1"/>
</dbReference>
<evidence type="ECO:0000256" key="2">
    <source>
        <dbReference type="ARBA" id="ARBA00023016"/>
    </source>
</evidence>
<evidence type="ECO:0000256" key="3">
    <source>
        <dbReference type="ARBA" id="ARBA00023239"/>
    </source>
</evidence>
<reference evidence="7 8" key="1">
    <citation type="journal article" date="2018" name="Nat. Ecol. Evol.">
        <title>Pezizomycetes genomes reveal the molecular basis of ectomycorrhizal truffle lifestyle.</title>
        <authorList>
            <person name="Murat C."/>
            <person name="Payen T."/>
            <person name="Noel B."/>
            <person name="Kuo A."/>
            <person name="Morin E."/>
            <person name="Chen J."/>
            <person name="Kohler A."/>
            <person name="Krizsan K."/>
            <person name="Balestrini R."/>
            <person name="Da Silva C."/>
            <person name="Montanini B."/>
            <person name="Hainaut M."/>
            <person name="Levati E."/>
            <person name="Barry K.W."/>
            <person name="Belfiori B."/>
            <person name="Cichocki N."/>
            <person name="Clum A."/>
            <person name="Dockter R.B."/>
            <person name="Fauchery L."/>
            <person name="Guy J."/>
            <person name="Iotti M."/>
            <person name="Le Tacon F."/>
            <person name="Lindquist E.A."/>
            <person name="Lipzen A."/>
            <person name="Malagnac F."/>
            <person name="Mello A."/>
            <person name="Molinier V."/>
            <person name="Miyauchi S."/>
            <person name="Poulain J."/>
            <person name="Riccioni C."/>
            <person name="Rubini A."/>
            <person name="Sitrit Y."/>
            <person name="Splivallo R."/>
            <person name="Traeger S."/>
            <person name="Wang M."/>
            <person name="Zifcakova L."/>
            <person name="Wipf D."/>
            <person name="Zambonelli A."/>
            <person name="Paolocci F."/>
            <person name="Nowrousian M."/>
            <person name="Ottonello S."/>
            <person name="Baldrian P."/>
            <person name="Spatafora J.W."/>
            <person name="Henrissat B."/>
            <person name="Nagy L.G."/>
            <person name="Aury J.M."/>
            <person name="Wincker P."/>
            <person name="Grigoriev I.V."/>
            <person name="Bonfante P."/>
            <person name="Martin F.M."/>
        </authorList>
    </citation>
    <scope>NUCLEOTIDE SEQUENCE [LARGE SCALE GENOMIC DNA]</scope>
    <source>
        <strain evidence="7 8">RN42</strain>
    </source>
</reference>
<comment type="similarity">
    <text evidence="4">Belongs to the peptidase C56 family. HSP31-like subfamily.</text>
</comment>
<dbReference type="OrthoDB" id="543156at2759"/>
<evidence type="ECO:0000256" key="5">
    <source>
        <dbReference type="ARBA" id="ARBA00048082"/>
    </source>
</evidence>
<evidence type="ECO:0000313" key="8">
    <source>
        <dbReference type="Proteomes" id="UP000275078"/>
    </source>
</evidence>
<feature type="domain" description="DJ-1/PfpI" evidence="6">
    <location>
        <begin position="34"/>
        <end position="233"/>
    </location>
</feature>
<name>A0A3N4ICY7_ASCIM</name>
<dbReference type="Pfam" id="PF01965">
    <property type="entry name" value="DJ-1_PfpI"/>
    <property type="match status" value="1"/>
</dbReference>
<keyword evidence="3" id="KW-0456">Lyase</keyword>
<dbReference type="GO" id="GO:0019243">
    <property type="term" value="P:methylglyoxal catabolic process to D-lactate via S-lactoyl-glutathione"/>
    <property type="evidence" value="ECO:0007669"/>
    <property type="project" value="TreeGrafter"/>
</dbReference>
<evidence type="ECO:0000256" key="1">
    <source>
        <dbReference type="ARBA" id="ARBA00013134"/>
    </source>
</evidence>
<comment type="catalytic activity">
    <reaction evidence="5">
        <text>methylglyoxal + H2O = (R)-lactate + H(+)</text>
        <dbReference type="Rhea" id="RHEA:27754"/>
        <dbReference type="ChEBI" id="CHEBI:15377"/>
        <dbReference type="ChEBI" id="CHEBI:15378"/>
        <dbReference type="ChEBI" id="CHEBI:16004"/>
        <dbReference type="ChEBI" id="CHEBI:17158"/>
        <dbReference type="EC" id="4.2.1.130"/>
    </reaction>
</comment>
<dbReference type="PANTHER" id="PTHR48094:SF11">
    <property type="entry name" value="GLUTATHIONE-INDEPENDENT GLYOXALASE HSP31-RELATED"/>
    <property type="match status" value="1"/>
</dbReference>
<protein>
    <recommendedName>
        <fullName evidence="1">D-lactate dehydratase</fullName>
        <ecNumber evidence="1">4.2.1.130</ecNumber>
    </recommendedName>
</protein>
<evidence type="ECO:0000313" key="7">
    <source>
        <dbReference type="EMBL" id="RPA83983.1"/>
    </source>
</evidence>
<keyword evidence="2" id="KW-0346">Stress response</keyword>
<organism evidence="7 8">
    <name type="scientific">Ascobolus immersus RN42</name>
    <dbReference type="NCBI Taxonomy" id="1160509"/>
    <lineage>
        <taxon>Eukaryota</taxon>
        <taxon>Fungi</taxon>
        <taxon>Dikarya</taxon>
        <taxon>Ascomycota</taxon>
        <taxon>Pezizomycotina</taxon>
        <taxon>Pezizomycetes</taxon>
        <taxon>Pezizales</taxon>
        <taxon>Ascobolaceae</taxon>
        <taxon>Ascobolus</taxon>
    </lineage>
</organism>
<dbReference type="GO" id="GO:0005737">
    <property type="term" value="C:cytoplasm"/>
    <property type="evidence" value="ECO:0007669"/>
    <property type="project" value="TreeGrafter"/>
</dbReference>
<dbReference type="InterPro" id="IPR050325">
    <property type="entry name" value="Prot/Nucl_acid_deglycase"/>
</dbReference>
<dbReference type="AlphaFoldDB" id="A0A3N4ICY7"/>
<gene>
    <name evidence="7" type="ORF">BJ508DRAFT_413017</name>
</gene>
<proteinExistence type="inferred from homology"/>